<dbReference type="InterPro" id="IPR036390">
    <property type="entry name" value="WH_DNA-bd_sf"/>
</dbReference>
<proteinExistence type="predicted"/>
<dbReference type="EMBL" id="CAJOBI010187995">
    <property type="protein sequence ID" value="CAF4951616.1"/>
    <property type="molecule type" value="Genomic_DNA"/>
</dbReference>
<dbReference type="Gene3D" id="1.10.10.10">
    <property type="entry name" value="Winged helix-like DNA-binding domain superfamily/Winged helix DNA-binding domain"/>
    <property type="match status" value="1"/>
</dbReference>
<dbReference type="Proteomes" id="UP000676336">
    <property type="component" value="Unassembled WGS sequence"/>
</dbReference>
<evidence type="ECO:0000313" key="3">
    <source>
        <dbReference type="Proteomes" id="UP000676336"/>
    </source>
</evidence>
<reference evidence="1" key="1">
    <citation type="submission" date="2021-02" db="EMBL/GenBank/DDBJ databases">
        <authorList>
            <person name="Nowell W R."/>
        </authorList>
    </citation>
    <scope>NUCLEOTIDE SEQUENCE</scope>
</reference>
<protein>
    <submittedName>
        <fullName evidence="1">Uncharacterized protein</fullName>
    </submittedName>
</protein>
<gene>
    <name evidence="1" type="ORF">SMN809_LOCUS45645</name>
    <name evidence="2" type="ORF">SMN809_LOCUS54150</name>
</gene>
<comment type="caution">
    <text evidence="1">The sequence shown here is derived from an EMBL/GenBank/DDBJ whole genome shotgun (WGS) entry which is preliminary data.</text>
</comment>
<evidence type="ECO:0000313" key="2">
    <source>
        <dbReference type="EMBL" id="CAF4951616.1"/>
    </source>
</evidence>
<feature type="non-terminal residue" evidence="1">
    <location>
        <position position="45"/>
    </location>
</feature>
<dbReference type="InterPro" id="IPR036388">
    <property type="entry name" value="WH-like_DNA-bd_sf"/>
</dbReference>
<dbReference type="AlphaFoldDB" id="A0A8S3AX51"/>
<accession>A0A8S3AX51</accession>
<dbReference type="SUPFAM" id="SSF46785">
    <property type="entry name" value="Winged helix' DNA-binding domain"/>
    <property type="match status" value="1"/>
</dbReference>
<dbReference type="EMBL" id="CAJOBI010140079">
    <property type="protein sequence ID" value="CAF4763642.1"/>
    <property type="molecule type" value="Genomic_DNA"/>
</dbReference>
<sequence length="45" mass="5113">LISPEDLLNAAVHMEQLNLPVRLRVLSSGIKSFELTNHNEEKDLK</sequence>
<name>A0A8S3AX51_9BILA</name>
<organism evidence="1 3">
    <name type="scientific">Rotaria magnacalcarata</name>
    <dbReference type="NCBI Taxonomy" id="392030"/>
    <lineage>
        <taxon>Eukaryota</taxon>
        <taxon>Metazoa</taxon>
        <taxon>Spiralia</taxon>
        <taxon>Gnathifera</taxon>
        <taxon>Rotifera</taxon>
        <taxon>Eurotatoria</taxon>
        <taxon>Bdelloidea</taxon>
        <taxon>Philodinida</taxon>
        <taxon>Philodinidae</taxon>
        <taxon>Rotaria</taxon>
    </lineage>
</organism>
<evidence type="ECO:0000313" key="1">
    <source>
        <dbReference type="EMBL" id="CAF4763642.1"/>
    </source>
</evidence>
<feature type="non-terminal residue" evidence="1">
    <location>
        <position position="1"/>
    </location>
</feature>